<evidence type="ECO:0000256" key="1">
    <source>
        <dbReference type="ARBA" id="ARBA00005613"/>
    </source>
</evidence>
<accession>A0A7S3GDB4</accession>
<reference evidence="6" key="1">
    <citation type="submission" date="2021-01" db="EMBL/GenBank/DDBJ databases">
        <authorList>
            <person name="Corre E."/>
            <person name="Pelletier E."/>
            <person name="Niang G."/>
            <person name="Scheremetjew M."/>
            <person name="Finn R."/>
            <person name="Kale V."/>
            <person name="Holt S."/>
            <person name="Cochrane G."/>
            <person name="Meng A."/>
            <person name="Brown T."/>
            <person name="Cohen L."/>
        </authorList>
    </citation>
    <scope>NUCLEOTIDE SEQUENCE</scope>
    <source>
        <strain evidence="6">NIES-2562</strain>
    </source>
</reference>
<evidence type="ECO:0000313" key="7">
    <source>
        <dbReference type="EMBL" id="CAE0262704.1"/>
    </source>
</evidence>
<evidence type="ECO:0000256" key="3">
    <source>
        <dbReference type="ARBA" id="ARBA00022833"/>
    </source>
</evidence>
<dbReference type="PROSITE" id="PS51792">
    <property type="entry name" value="YIPPEE"/>
    <property type="match status" value="1"/>
</dbReference>
<dbReference type="EMBL" id="HBIB01038327">
    <property type="protein sequence ID" value="CAE0262702.1"/>
    <property type="molecule type" value="Transcribed_RNA"/>
</dbReference>
<evidence type="ECO:0000313" key="6">
    <source>
        <dbReference type="EMBL" id="CAE0262702.1"/>
    </source>
</evidence>
<dbReference type="EMBL" id="HBIB01038331">
    <property type="protein sequence ID" value="CAE0262704.1"/>
    <property type="molecule type" value="Transcribed_RNA"/>
</dbReference>
<gene>
    <name evidence="6" type="ORF">PBIL07802_LOCUS24997</name>
    <name evidence="7" type="ORF">PBIL07802_LOCUS24999</name>
</gene>
<keyword evidence="2" id="KW-0479">Metal-binding</keyword>
<comment type="similarity">
    <text evidence="1 4">Belongs to the yippee family.</text>
</comment>
<dbReference type="InterPro" id="IPR039058">
    <property type="entry name" value="Yippee_fam"/>
</dbReference>
<dbReference type="InterPro" id="IPR034751">
    <property type="entry name" value="Yippee"/>
</dbReference>
<evidence type="ECO:0000259" key="5">
    <source>
        <dbReference type="PROSITE" id="PS51792"/>
    </source>
</evidence>
<dbReference type="InterPro" id="IPR004910">
    <property type="entry name" value="Yippee/Mis18/Cereblon"/>
</dbReference>
<evidence type="ECO:0000256" key="2">
    <source>
        <dbReference type="ARBA" id="ARBA00022723"/>
    </source>
</evidence>
<dbReference type="AlphaFoldDB" id="A0A7S3GDB4"/>
<sequence>MGRVFKTYLSGSEVYCCGECRAHLCTRNDLVSKSFRGQHGRAYLFSDAVNYAVGPEEARMLMTGLHRVCDVYCNVCSSYLGWKYIEAMEESQKYKEGKYVLEKAKMLKEKDW</sequence>
<feature type="domain" description="Yippee" evidence="5">
    <location>
        <begin position="13"/>
        <end position="110"/>
    </location>
</feature>
<keyword evidence="3" id="KW-0862">Zinc</keyword>
<proteinExistence type="inferred from homology"/>
<dbReference type="GO" id="GO:0046872">
    <property type="term" value="F:metal ion binding"/>
    <property type="evidence" value="ECO:0007669"/>
    <property type="project" value="UniProtKB-KW"/>
</dbReference>
<dbReference type="PANTHER" id="PTHR13848">
    <property type="entry name" value="PROTEIN YIPPEE-LIKE CG15309-RELATED"/>
    <property type="match status" value="1"/>
</dbReference>
<protein>
    <recommendedName>
        <fullName evidence="4">Protein yippee-like</fullName>
    </recommendedName>
</protein>
<evidence type="ECO:0000256" key="4">
    <source>
        <dbReference type="RuleBase" id="RU110713"/>
    </source>
</evidence>
<dbReference type="Pfam" id="PF03226">
    <property type="entry name" value="Yippee-Mis18"/>
    <property type="match status" value="1"/>
</dbReference>
<name>A0A7S3GDB4_9EUKA</name>
<organism evidence="6">
    <name type="scientific">Palpitomonas bilix</name>
    <dbReference type="NCBI Taxonomy" id="652834"/>
    <lineage>
        <taxon>Eukaryota</taxon>
        <taxon>Eukaryota incertae sedis</taxon>
    </lineage>
</organism>